<dbReference type="AlphaFoldDB" id="A0A855SIR2"/>
<dbReference type="GeneID" id="61230265"/>
<evidence type="ECO:0000313" key="3">
    <source>
        <dbReference type="Proteomes" id="UP000241440"/>
    </source>
</evidence>
<feature type="coiled-coil region" evidence="1">
    <location>
        <begin position="80"/>
        <end position="107"/>
    </location>
</feature>
<organism evidence="2 3">
    <name type="scientific">Photobacterium angustum</name>
    <dbReference type="NCBI Taxonomy" id="661"/>
    <lineage>
        <taxon>Bacteria</taxon>
        <taxon>Pseudomonadati</taxon>
        <taxon>Pseudomonadota</taxon>
        <taxon>Gammaproteobacteria</taxon>
        <taxon>Vibrionales</taxon>
        <taxon>Vibrionaceae</taxon>
        <taxon>Photobacterium</taxon>
    </lineage>
</organism>
<evidence type="ECO:0000313" key="2">
    <source>
        <dbReference type="EMBL" id="PSX07889.1"/>
    </source>
</evidence>
<evidence type="ECO:0008006" key="4">
    <source>
        <dbReference type="Google" id="ProtNLM"/>
    </source>
</evidence>
<accession>A0A855SIR2</accession>
<sequence length="450" mass="52290">MKYALVTQGNLQNKIYFEITTNSDDTLTEILLGLPLHYLEGFNHTPQKIKSEIWKTNFKNFDELIKNLEFFKLSWSDEINEKLNLFLSNLEVELDKAKEKKKEICKNQPLFSPPVKVKIKKNFNDYHSDLLKGLYTCPSCRITQKKWVEPYFSSYNVSHDNDDVYALINSNKCHVCNSKPLSVFKYQSDFKKYVYNIFEMRFFDSFFDFIETKKLNLHCTFYENVHNVLDLNEVGIKNDDKILSFFVSPMGKIMPIETHGNNVFTKQDYSDKSVLYWPSIINHDSSSNDVSISINYISSLTQENHRNLLEMLISFSRADQNGFIMSANRAIEELLLKICILSLTPSKDEFLGKPSTNEKETTNFLTSAATYSYQLKFLLKVICKAENLPYISKDLLRTIEKIRKDRNDIAHKGKIKRNLSNQELVDMASSVTCVYSLLTYILDSLSNKPT</sequence>
<gene>
    <name evidence="2" type="ORF">C0W41_07710</name>
</gene>
<proteinExistence type="predicted"/>
<evidence type="ECO:0000256" key="1">
    <source>
        <dbReference type="SAM" id="Coils"/>
    </source>
</evidence>
<protein>
    <recommendedName>
        <fullName evidence="4">Apea-like HEPN domain-containing protein</fullName>
    </recommendedName>
</protein>
<comment type="caution">
    <text evidence="2">The sequence shown here is derived from an EMBL/GenBank/DDBJ whole genome shotgun (WGS) entry which is preliminary data.</text>
</comment>
<keyword evidence="1" id="KW-0175">Coiled coil</keyword>
<dbReference type="Proteomes" id="UP000241440">
    <property type="component" value="Unassembled WGS sequence"/>
</dbReference>
<name>A0A855SIR2_PHOAN</name>
<dbReference type="EMBL" id="PYOY01000003">
    <property type="protein sequence ID" value="PSX07889.1"/>
    <property type="molecule type" value="Genomic_DNA"/>
</dbReference>
<reference evidence="2 3" key="1">
    <citation type="submission" date="2018-01" db="EMBL/GenBank/DDBJ databases">
        <title>Whole genome sequencing of Histamine producing bacteria.</title>
        <authorList>
            <person name="Butler K."/>
        </authorList>
    </citation>
    <scope>NUCLEOTIDE SEQUENCE [LARGE SCALE GENOMIC DNA]</scope>
    <source>
        <strain evidence="2 3">A2-1</strain>
    </source>
</reference>
<dbReference type="RefSeq" id="WP_045132929.1">
    <property type="nucleotide sequence ID" value="NZ_JZSX01000001.1"/>
</dbReference>